<evidence type="ECO:0000313" key="3">
    <source>
        <dbReference type="EMBL" id="KAA6341035.1"/>
    </source>
</evidence>
<dbReference type="GO" id="GO:0003677">
    <property type="term" value="F:DNA binding"/>
    <property type="evidence" value="ECO:0007669"/>
    <property type="project" value="InterPro"/>
</dbReference>
<protein>
    <recommendedName>
        <fullName evidence="2">Transposase IS110-like N-terminal domain-containing protein</fullName>
    </recommendedName>
</protein>
<dbReference type="PANTHER" id="PTHR33055:SF3">
    <property type="entry name" value="PUTATIVE TRANSPOSASE FOR IS117-RELATED"/>
    <property type="match status" value="1"/>
</dbReference>
<dbReference type="Pfam" id="PF01548">
    <property type="entry name" value="DEDD_Tnp_IS110"/>
    <property type="match status" value="1"/>
</dbReference>
<evidence type="ECO:0000256" key="1">
    <source>
        <dbReference type="SAM" id="Coils"/>
    </source>
</evidence>
<proteinExistence type="predicted"/>
<keyword evidence="1" id="KW-0175">Coiled coil</keyword>
<name>A0A5J4S6I3_9ZZZZ</name>
<dbReference type="GO" id="GO:0006313">
    <property type="term" value="P:DNA transposition"/>
    <property type="evidence" value="ECO:0007669"/>
    <property type="project" value="InterPro"/>
</dbReference>
<feature type="coiled-coil region" evidence="1">
    <location>
        <begin position="187"/>
        <end position="221"/>
    </location>
</feature>
<dbReference type="GO" id="GO:0004803">
    <property type="term" value="F:transposase activity"/>
    <property type="evidence" value="ECO:0007669"/>
    <property type="project" value="InterPro"/>
</dbReference>
<dbReference type="InterPro" id="IPR002525">
    <property type="entry name" value="Transp_IS110-like_N"/>
</dbReference>
<dbReference type="InterPro" id="IPR047650">
    <property type="entry name" value="Transpos_IS110"/>
</dbReference>
<gene>
    <name evidence="3" type="ORF">EZS27_011126</name>
</gene>
<evidence type="ECO:0000259" key="2">
    <source>
        <dbReference type="Pfam" id="PF01548"/>
    </source>
</evidence>
<organism evidence="3">
    <name type="scientific">termite gut metagenome</name>
    <dbReference type="NCBI Taxonomy" id="433724"/>
    <lineage>
        <taxon>unclassified sequences</taxon>
        <taxon>metagenomes</taxon>
        <taxon>organismal metagenomes</taxon>
    </lineage>
</organism>
<sequence>MLLRLLGLFQVPFFSFWISSKDKFMKKVVIGIDVSKEKLDFCYQRTGEKILKECMVENTTCAIKSSLKNGFKEFCLTKPDVLLCAEYTGSYTYPLSCACEELGIDLWLENPAEIKHRSGVQRGKNDRLDARKTAAYALRFQDKARLFKLPEQNMASLKQLLGERDMHVSDKCKYQGQLTDQQRFMSRENYACKSKRLKRQIKELELSISEIEQEIEGLIQRDATLAHRHE</sequence>
<reference evidence="3" key="1">
    <citation type="submission" date="2019-03" db="EMBL/GenBank/DDBJ databases">
        <title>Single cell metagenomics reveals metabolic interactions within the superorganism composed of flagellate Streblomastix strix and complex community of Bacteroidetes bacteria on its surface.</title>
        <authorList>
            <person name="Treitli S.C."/>
            <person name="Kolisko M."/>
            <person name="Husnik F."/>
            <person name="Keeling P."/>
            <person name="Hampl V."/>
        </authorList>
    </citation>
    <scope>NUCLEOTIDE SEQUENCE</scope>
    <source>
        <strain evidence="3">STM</strain>
    </source>
</reference>
<dbReference type="AlphaFoldDB" id="A0A5J4S6I3"/>
<feature type="domain" description="Transposase IS110-like N-terminal" evidence="2">
    <location>
        <begin position="30"/>
        <end position="178"/>
    </location>
</feature>
<comment type="caution">
    <text evidence="3">The sequence shown here is derived from an EMBL/GenBank/DDBJ whole genome shotgun (WGS) entry which is preliminary data.</text>
</comment>
<dbReference type="PANTHER" id="PTHR33055">
    <property type="entry name" value="TRANSPOSASE FOR INSERTION SEQUENCE ELEMENT IS1111A"/>
    <property type="match status" value="1"/>
</dbReference>
<accession>A0A5J4S6I3</accession>
<dbReference type="EMBL" id="SNRY01000416">
    <property type="protein sequence ID" value="KAA6341035.1"/>
    <property type="molecule type" value="Genomic_DNA"/>
</dbReference>